<dbReference type="Proteomes" id="UP001210231">
    <property type="component" value="Unassembled WGS sequence"/>
</dbReference>
<dbReference type="EMBL" id="JAQGEF010000001">
    <property type="protein sequence ID" value="MDA3613492.1"/>
    <property type="molecule type" value="Genomic_DNA"/>
</dbReference>
<organism evidence="2 3">
    <name type="scientific">Polluticaenibacter yanchengensis</name>
    <dbReference type="NCBI Taxonomy" id="3014562"/>
    <lineage>
        <taxon>Bacteria</taxon>
        <taxon>Pseudomonadati</taxon>
        <taxon>Bacteroidota</taxon>
        <taxon>Chitinophagia</taxon>
        <taxon>Chitinophagales</taxon>
        <taxon>Chitinophagaceae</taxon>
        <taxon>Polluticaenibacter</taxon>
    </lineage>
</organism>
<dbReference type="InterPro" id="IPR022385">
    <property type="entry name" value="Rhs_assc_core"/>
</dbReference>
<feature type="non-terminal residue" evidence="2">
    <location>
        <position position="1"/>
    </location>
</feature>
<dbReference type="Gene3D" id="2.180.10.10">
    <property type="entry name" value="RHS repeat-associated core"/>
    <property type="match status" value="1"/>
</dbReference>
<accession>A0ABT4UF66</accession>
<protein>
    <submittedName>
        <fullName evidence="2">RHS repeat-associated core domain-containing protein</fullName>
    </submittedName>
</protein>
<evidence type="ECO:0000256" key="1">
    <source>
        <dbReference type="SAM" id="MobiDB-lite"/>
    </source>
</evidence>
<proteinExistence type="predicted"/>
<dbReference type="InterPro" id="IPR050708">
    <property type="entry name" value="T6SS_VgrG/RHS"/>
</dbReference>
<feature type="region of interest" description="Disordered" evidence="1">
    <location>
        <begin position="528"/>
        <end position="552"/>
    </location>
</feature>
<gene>
    <name evidence="2" type="ORF">O3P16_01620</name>
</gene>
<sequence>PGRFSEDIDNQVADNYAYDAIGNLVKDDAENIRRIVWTVYGKIDSIYKVDGTLISYGYDGGGNRVSKRVKVGDNTTDTWYVRDAQGNVLNVYTYNVTDGLSLSETHLYGSSRLGIMNRNVHVSDGTGADDIGYTIDDVILIGKKYNFERGYKVFEIGNHLGNVLVAVSDRKKGVRNPSNVGEVLYYRADVRSASDYYAFGAPVKGRSYQGGGYRYGFNGKENDNEISGEGNKLDFGARIYDSRLGRWLSVDPLQKKYPGFSTYNYALNSPVFLLDPDGNEVIGANSLKHMKTIPYKEPMSLITKTDVFKRIVAPFVKGGMYDVNKVDLIFGSSDIGAFSKVERKDGVITDGITGSVGLYVKLSGVDDPIDITTLSLDQVKNVERYQMKLTINESIFSEELIVTVNHELSTHVQTLGKMLNGFLSGATDLETLKSSIIDMKKQEEKDFRSTADHLEIGNNKGDFRELNLEVLKSVDMNVSDVKLSNKVITNYTLPSGSTITPDVFYNRLVHALNRMIGFYNKTGDIPNQYSEKRAESEDGKNPSNPSAPLKIQ</sequence>
<keyword evidence="3" id="KW-1185">Reference proteome</keyword>
<reference evidence="2 3" key="1">
    <citation type="submission" date="2022-12" db="EMBL/GenBank/DDBJ databases">
        <title>Chitinophagaceae gen. sp. nov., a new member of the family Chitinophagaceae, isolated from soil in a chemical factory.</title>
        <authorList>
            <person name="Ke Z."/>
        </authorList>
    </citation>
    <scope>NUCLEOTIDE SEQUENCE [LARGE SCALE GENOMIC DNA]</scope>
    <source>
        <strain evidence="2 3">LY-5</strain>
    </source>
</reference>
<evidence type="ECO:0000313" key="2">
    <source>
        <dbReference type="EMBL" id="MDA3613492.1"/>
    </source>
</evidence>
<comment type="caution">
    <text evidence="2">The sequence shown here is derived from an EMBL/GenBank/DDBJ whole genome shotgun (WGS) entry which is preliminary data.</text>
</comment>
<feature type="compositionally biased region" description="Basic and acidic residues" evidence="1">
    <location>
        <begin position="530"/>
        <end position="540"/>
    </location>
</feature>
<evidence type="ECO:0000313" key="3">
    <source>
        <dbReference type="Proteomes" id="UP001210231"/>
    </source>
</evidence>
<name>A0ABT4UF66_9BACT</name>
<dbReference type="PANTHER" id="PTHR32305:SF15">
    <property type="entry name" value="PROTEIN RHSA-RELATED"/>
    <property type="match status" value="1"/>
</dbReference>
<dbReference type="RefSeq" id="WP_407029823.1">
    <property type="nucleotide sequence ID" value="NZ_JAQGEF010000001.1"/>
</dbReference>
<dbReference type="NCBIfam" id="TIGR03696">
    <property type="entry name" value="Rhs_assc_core"/>
    <property type="match status" value="1"/>
</dbReference>
<dbReference type="PANTHER" id="PTHR32305">
    <property type="match status" value="1"/>
</dbReference>